<dbReference type="SMART" id="SM00256">
    <property type="entry name" value="FBOX"/>
    <property type="match status" value="1"/>
</dbReference>
<comment type="caution">
    <text evidence="2">The sequence shown here is derived from an EMBL/GenBank/DDBJ whole genome shotgun (WGS) entry which is preliminary data.</text>
</comment>
<dbReference type="EMBL" id="SWKU01000035">
    <property type="protein sequence ID" value="KAF2995070.1"/>
    <property type="molecule type" value="Genomic_DNA"/>
</dbReference>
<organism evidence="2 3">
    <name type="scientific">Curvularia kusanoi</name>
    <name type="common">Cochliobolus kusanoi</name>
    <dbReference type="NCBI Taxonomy" id="90978"/>
    <lineage>
        <taxon>Eukaryota</taxon>
        <taxon>Fungi</taxon>
        <taxon>Dikarya</taxon>
        <taxon>Ascomycota</taxon>
        <taxon>Pezizomycotina</taxon>
        <taxon>Dothideomycetes</taxon>
        <taxon>Pleosporomycetidae</taxon>
        <taxon>Pleosporales</taxon>
        <taxon>Pleosporineae</taxon>
        <taxon>Pleosporaceae</taxon>
        <taxon>Curvularia</taxon>
    </lineage>
</organism>
<dbReference type="Pfam" id="PF00646">
    <property type="entry name" value="F-box"/>
    <property type="match status" value="1"/>
</dbReference>
<accession>A0A9P4T4Z8</accession>
<gene>
    <name evidence="2" type="ORF">E8E13_002544</name>
</gene>
<keyword evidence="3" id="KW-1185">Reference proteome</keyword>
<dbReference type="OrthoDB" id="5422579at2759"/>
<dbReference type="PROSITE" id="PS50181">
    <property type="entry name" value="FBOX"/>
    <property type="match status" value="1"/>
</dbReference>
<dbReference type="InterPro" id="IPR036047">
    <property type="entry name" value="F-box-like_dom_sf"/>
</dbReference>
<evidence type="ECO:0000259" key="1">
    <source>
        <dbReference type="PROSITE" id="PS50181"/>
    </source>
</evidence>
<dbReference type="Proteomes" id="UP000801428">
    <property type="component" value="Unassembled WGS sequence"/>
</dbReference>
<protein>
    <recommendedName>
        <fullName evidence="1">F-box domain-containing protein</fullName>
    </recommendedName>
</protein>
<sequence length="513" mass="59028">MEALSLPVDILSLVFDHLTQRDLKKMRLVNRTLHKLVSLRITRVFLSPNRTNIDAFRGIARSDFRTQVREIIWDDAKLEFYERQKLSKFDSLRIREELRSGGGQVALQGKTFQHFIGTIEEQTDDLDEEEAASRMEELWGSSHQEMSLEESFDLYNRLYDEQQAIITSGEDVETLTLGLTSFPNLDRVTISSETWRIKPLFPRFSTPFFRSLPPGFQMPLPWAWLGRDSGDPPEDQLEKLRLPWDDAKEEWRGYQIVISALTTTSHSVKELVIDTNHELTGISYQLFTSEQSIDYTTTVQLFRTVPLTRLELMLNTTTAEETEFSCFHSKSLRTALSYLSSLRHLALGASIDTADDDNLLDVQETWLDIDDILPIDALKLNLRSLELRNFLLYGRSLYSALAALASLSTIQLDCVALSGDFTWRDFWFQAKSDLVWKPDRPTIVFRRKASSPDLRLDSTAELIAFLYGEAECPFTEQVPEVANVGYIVNNWDANYREYMAQSSYMPGSMRLTE</sequence>
<name>A0A9P4T4Z8_CURKU</name>
<proteinExistence type="predicted"/>
<dbReference type="AlphaFoldDB" id="A0A9P4T4Z8"/>
<evidence type="ECO:0000313" key="2">
    <source>
        <dbReference type="EMBL" id="KAF2995070.1"/>
    </source>
</evidence>
<dbReference type="SUPFAM" id="SSF81383">
    <property type="entry name" value="F-box domain"/>
    <property type="match status" value="1"/>
</dbReference>
<dbReference type="InterPro" id="IPR001810">
    <property type="entry name" value="F-box_dom"/>
</dbReference>
<dbReference type="CDD" id="cd09917">
    <property type="entry name" value="F-box_SF"/>
    <property type="match status" value="1"/>
</dbReference>
<reference evidence="2" key="1">
    <citation type="submission" date="2019-04" db="EMBL/GenBank/DDBJ databases">
        <title>Sequencing of skin fungus with MAO and IRED activity.</title>
        <authorList>
            <person name="Marsaioli A.J."/>
            <person name="Bonatto J.M.C."/>
            <person name="Reis Junior O."/>
        </authorList>
    </citation>
    <scope>NUCLEOTIDE SEQUENCE</scope>
    <source>
        <strain evidence="2">30M1</strain>
    </source>
</reference>
<feature type="domain" description="F-box" evidence="1">
    <location>
        <begin position="1"/>
        <end position="48"/>
    </location>
</feature>
<evidence type="ECO:0000313" key="3">
    <source>
        <dbReference type="Proteomes" id="UP000801428"/>
    </source>
</evidence>